<dbReference type="AlphaFoldDB" id="A0A382NK94"/>
<protein>
    <submittedName>
        <fullName evidence="1">Uncharacterized protein</fullName>
    </submittedName>
</protein>
<evidence type="ECO:0000313" key="1">
    <source>
        <dbReference type="EMBL" id="SVC60717.1"/>
    </source>
</evidence>
<dbReference type="EMBL" id="UINC01100564">
    <property type="protein sequence ID" value="SVC60717.1"/>
    <property type="molecule type" value="Genomic_DNA"/>
</dbReference>
<reference evidence="1" key="1">
    <citation type="submission" date="2018-05" db="EMBL/GenBank/DDBJ databases">
        <authorList>
            <person name="Lanie J.A."/>
            <person name="Ng W.-L."/>
            <person name="Kazmierczak K.M."/>
            <person name="Andrzejewski T.M."/>
            <person name="Davidsen T.M."/>
            <person name="Wayne K.J."/>
            <person name="Tettelin H."/>
            <person name="Glass J.I."/>
            <person name="Rusch D."/>
            <person name="Podicherti R."/>
            <person name="Tsui H.-C.T."/>
            <person name="Winkler M.E."/>
        </authorList>
    </citation>
    <scope>NUCLEOTIDE SEQUENCE</scope>
</reference>
<accession>A0A382NK94</accession>
<name>A0A382NK94_9ZZZZ</name>
<organism evidence="1">
    <name type="scientific">marine metagenome</name>
    <dbReference type="NCBI Taxonomy" id="408172"/>
    <lineage>
        <taxon>unclassified sequences</taxon>
        <taxon>metagenomes</taxon>
        <taxon>ecological metagenomes</taxon>
    </lineage>
</organism>
<proteinExistence type="predicted"/>
<feature type="non-terminal residue" evidence="1">
    <location>
        <position position="77"/>
    </location>
</feature>
<gene>
    <name evidence="1" type="ORF">METZ01_LOCUS313571</name>
</gene>
<sequence length="77" mass="8900">MSSFSLVLVEEGVEVEIPGDLMSVVSLFDEEVPWFQHSGHEYQLTPGRTEMGVRWDLSIKLINSQHRDWERPMVGRV</sequence>